<dbReference type="Pfam" id="PF16135">
    <property type="entry name" value="TDBD"/>
    <property type="match status" value="1"/>
</dbReference>
<sequence>MKELGGRSKHSGTVVKKKTSSGCLIIKNNVTDSVDSEEFETKKRGLDVFEFDEDDGLDDNNMFIKDGNDGRYKWMNMNSYRKSGERMESGNGETSRFEVDDDDDDDEADLPLAVLRKKYRLSSGKAIKVQGKNGVLKVMVNKEKEISGSGYERKETKIKVVREKVLRKDDRDGQSLVCEDDIKKKTEMRKSEMKKSVKNGGIVKKVSKIKEKEMKVKSASGTEKQILREKIKDMLVASGWTIDYRPRRGRDYKDAVYVSPSGTGYWSIVKAYDAFQKEEEEEDGSKDGGGKLTPLREEVLCKLTRQGYKNHEIEIKTYARRSRKIGRCSLLVREYDKKVENGDGFAPYSGKRTLLSWLVDSGVVHLREHVEYMNRRKTRALQKGWITKDGIHCSCCSKIVTVSKFEEHAGSKLGQPFLNIFLESGKSLMQCQIDAWNTQGELEREGFYSVDVDGDDPNDDTCGLCGDGGDLICCDGCPSTFHQNCLDLPTLPQGDWLCPNCTCKYCNIACTKATEASLLTCYLCQKKYHESCIPETDVKSSESDYPNLSFCGHVCHELYSQLQKLVGVKQELGSGFSWSLIHRSELLDDASSVERSQRVECNSMLAVAMSVMDECFLPFTDRRTGVNLIRNVVFNCGSNLSRLNYNGFYTAVLEKGDEMVCAASIRIHGTKLAEMPFIGTRPLCRRQGMCRRLLSAIEAALSSLEVEKLIIPAVAEHMDTWTDVFGFQPLEESDKQQLKCMNMLVFPKTDMLQKPLVKVQTDSESQEPKHSVSADESTSQEANASVTPGEPEGTESGSVQTPS</sequence>
<feature type="region of interest" description="Disordered" evidence="7">
    <location>
        <begin position="83"/>
        <end position="104"/>
    </location>
</feature>
<dbReference type="InterPro" id="IPR032308">
    <property type="entry name" value="TDBD"/>
</dbReference>
<evidence type="ECO:0000256" key="1">
    <source>
        <dbReference type="ARBA" id="ARBA00004123"/>
    </source>
</evidence>
<dbReference type="SUPFAM" id="SSF55729">
    <property type="entry name" value="Acyl-CoA N-acyltransferases (Nat)"/>
    <property type="match status" value="1"/>
</dbReference>
<keyword evidence="4" id="KW-0862">Zinc</keyword>
<accession>A0AAD5GC00</accession>
<keyword evidence="3 6" id="KW-0863">Zinc-finger</keyword>
<keyword evidence="5" id="KW-0539">Nucleus</keyword>
<evidence type="ECO:0000256" key="6">
    <source>
        <dbReference type="PROSITE-ProRule" id="PRU00146"/>
    </source>
</evidence>
<dbReference type="Pfam" id="PF23209">
    <property type="entry name" value="IDM1_C"/>
    <property type="match status" value="1"/>
</dbReference>
<dbReference type="PANTHER" id="PTHR46309:SF1">
    <property type="entry name" value="PHD FINGER PROTEIN 12"/>
    <property type="match status" value="1"/>
</dbReference>
<proteinExistence type="predicted"/>
<dbReference type="InterPro" id="IPR016181">
    <property type="entry name" value="Acyl_CoA_acyltransferase"/>
</dbReference>
<keyword evidence="10" id="KW-1185">Reference proteome</keyword>
<organism evidence="9 10">
    <name type="scientific">Ambrosia artemisiifolia</name>
    <name type="common">Common ragweed</name>
    <dbReference type="NCBI Taxonomy" id="4212"/>
    <lineage>
        <taxon>Eukaryota</taxon>
        <taxon>Viridiplantae</taxon>
        <taxon>Streptophyta</taxon>
        <taxon>Embryophyta</taxon>
        <taxon>Tracheophyta</taxon>
        <taxon>Spermatophyta</taxon>
        <taxon>Magnoliopsida</taxon>
        <taxon>eudicotyledons</taxon>
        <taxon>Gunneridae</taxon>
        <taxon>Pentapetalae</taxon>
        <taxon>asterids</taxon>
        <taxon>campanulids</taxon>
        <taxon>Asterales</taxon>
        <taxon>Asteraceae</taxon>
        <taxon>Asteroideae</taxon>
        <taxon>Heliantheae alliance</taxon>
        <taxon>Heliantheae</taxon>
        <taxon>Ambrosia</taxon>
    </lineage>
</organism>
<keyword evidence="2" id="KW-0479">Metal-binding</keyword>
<dbReference type="InterPro" id="IPR056511">
    <property type="entry name" value="IDM1_C"/>
</dbReference>
<dbReference type="SUPFAM" id="SSF57903">
    <property type="entry name" value="FYVE/PHD zinc finger"/>
    <property type="match status" value="1"/>
</dbReference>
<dbReference type="InterPro" id="IPR042163">
    <property type="entry name" value="PHF12"/>
</dbReference>
<gene>
    <name evidence="9" type="ORF">M8C21_025403</name>
</gene>
<dbReference type="PROSITE" id="PS50016">
    <property type="entry name" value="ZF_PHD_2"/>
    <property type="match status" value="1"/>
</dbReference>
<dbReference type="InterPro" id="IPR019787">
    <property type="entry name" value="Znf_PHD-finger"/>
</dbReference>
<evidence type="ECO:0000259" key="8">
    <source>
        <dbReference type="PROSITE" id="PS50016"/>
    </source>
</evidence>
<dbReference type="InterPro" id="IPR054292">
    <property type="entry name" value="DUF7028"/>
</dbReference>
<dbReference type="Gene3D" id="3.40.630.30">
    <property type="match status" value="1"/>
</dbReference>
<dbReference type="CDD" id="cd04301">
    <property type="entry name" value="NAT_SF"/>
    <property type="match status" value="1"/>
</dbReference>
<dbReference type="SMART" id="SM00249">
    <property type="entry name" value="PHD"/>
    <property type="match status" value="2"/>
</dbReference>
<dbReference type="GO" id="GO:0005634">
    <property type="term" value="C:nucleus"/>
    <property type="evidence" value="ECO:0007669"/>
    <property type="project" value="UniProtKB-SubCell"/>
</dbReference>
<dbReference type="EMBL" id="JAMZMK010009686">
    <property type="protein sequence ID" value="KAI7734608.1"/>
    <property type="molecule type" value="Genomic_DNA"/>
</dbReference>
<feature type="compositionally biased region" description="Polar residues" evidence="7">
    <location>
        <begin position="774"/>
        <end position="786"/>
    </location>
</feature>
<evidence type="ECO:0000256" key="3">
    <source>
        <dbReference type="ARBA" id="ARBA00022771"/>
    </source>
</evidence>
<dbReference type="Pfam" id="PF22970">
    <property type="entry name" value="DUF7028"/>
    <property type="match status" value="1"/>
</dbReference>
<evidence type="ECO:0000256" key="4">
    <source>
        <dbReference type="ARBA" id="ARBA00022833"/>
    </source>
</evidence>
<dbReference type="AlphaFoldDB" id="A0AAD5GC00"/>
<comment type="subcellular location">
    <subcellularLocation>
        <location evidence="1">Nucleus</location>
    </subcellularLocation>
</comment>
<dbReference type="Pfam" id="PF00628">
    <property type="entry name" value="PHD"/>
    <property type="match status" value="1"/>
</dbReference>
<feature type="domain" description="PHD-type" evidence="8">
    <location>
        <begin position="459"/>
        <end position="504"/>
    </location>
</feature>
<dbReference type="Gene3D" id="3.30.40.10">
    <property type="entry name" value="Zinc/RING finger domain, C3HC4 (zinc finger)"/>
    <property type="match status" value="1"/>
</dbReference>
<dbReference type="GO" id="GO:0006357">
    <property type="term" value="P:regulation of transcription by RNA polymerase II"/>
    <property type="evidence" value="ECO:0007669"/>
    <property type="project" value="TreeGrafter"/>
</dbReference>
<dbReference type="PANTHER" id="PTHR46309">
    <property type="entry name" value="PHD FINGER PROTEIN 12"/>
    <property type="match status" value="1"/>
</dbReference>
<feature type="region of interest" description="Disordered" evidence="7">
    <location>
        <begin position="757"/>
        <end position="803"/>
    </location>
</feature>
<comment type="caution">
    <text evidence="9">The sequence shown here is derived from an EMBL/GenBank/DDBJ whole genome shotgun (WGS) entry which is preliminary data.</text>
</comment>
<evidence type="ECO:0000313" key="10">
    <source>
        <dbReference type="Proteomes" id="UP001206925"/>
    </source>
</evidence>
<dbReference type="GO" id="GO:0003714">
    <property type="term" value="F:transcription corepressor activity"/>
    <property type="evidence" value="ECO:0007669"/>
    <property type="project" value="InterPro"/>
</dbReference>
<evidence type="ECO:0000256" key="7">
    <source>
        <dbReference type="SAM" id="MobiDB-lite"/>
    </source>
</evidence>
<evidence type="ECO:0000256" key="2">
    <source>
        <dbReference type="ARBA" id="ARBA00022723"/>
    </source>
</evidence>
<dbReference type="CDD" id="cd15532">
    <property type="entry name" value="PHD2_CHD_II"/>
    <property type="match status" value="1"/>
</dbReference>
<evidence type="ECO:0000256" key="5">
    <source>
        <dbReference type="ARBA" id="ARBA00023242"/>
    </source>
</evidence>
<dbReference type="Proteomes" id="UP001206925">
    <property type="component" value="Unassembled WGS sequence"/>
</dbReference>
<name>A0AAD5GC00_AMBAR</name>
<dbReference type="InterPro" id="IPR001965">
    <property type="entry name" value="Znf_PHD"/>
</dbReference>
<reference evidence="9" key="1">
    <citation type="submission" date="2022-06" db="EMBL/GenBank/DDBJ databases">
        <title>Uncovering the hologenomic basis of an extraordinary plant invasion.</title>
        <authorList>
            <person name="Bieker V.C."/>
            <person name="Martin M.D."/>
            <person name="Gilbert T."/>
            <person name="Hodgins K."/>
            <person name="Battlay P."/>
            <person name="Petersen B."/>
            <person name="Wilson J."/>
        </authorList>
    </citation>
    <scope>NUCLEOTIDE SEQUENCE</scope>
    <source>
        <strain evidence="9">AA19_3_7</strain>
        <tissue evidence="9">Leaf</tissue>
    </source>
</reference>
<dbReference type="InterPro" id="IPR011011">
    <property type="entry name" value="Znf_FYVE_PHD"/>
</dbReference>
<dbReference type="InterPro" id="IPR013083">
    <property type="entry name" value="Znf_RING/FYVE/PHD"/>
</dbReference>
<dbReference type="GO" id="GO:0008270">
    <property type="term" value="F:zinc ion binding"/>
    <property type="evidence" value="ECO:0007669"/>
    <property type="project" value="UniProtKB-KW"/>
</dbReference>
<evidence type="ECO:0000313" key="9">
    <source>
        <dbReference type="EMBL" id="KAI7734608.1"/>
    </source>
</evidence>
<protein>
    <recommendedName>
        <fullName evidence="8">PHD-type domain-containing protein</fullName>
    </recommendedName>
</protein>